<accession>A0ABX3N0N6</accession>
<evidence type="ECO:0000313" key="2">
    <source>
        <dbReference type="EMBL" id="OOY25446.1"/>
    </source>
</evidence>
<evidence type="ECO:0000256" key="1">
    <source>
        <dbReference type="SAM" id="SignalP"/>
    </source>
</evidence>
<proteinExistence type="predicted"/>
<sequence length="140" mass="15496">MRPNPILTLSLAALALIPTLARAADPLGPPLNAEQFDQRTVGRTITYSVFGQPYGSEQYKPGHKVIWAFTESECKEGDWYQDGQYICFDYGEYAPLQCWTFYDTAQGLLAQFKGDPSQEPLVSLSESQDPLVCQGPDVGV</sequence>
<comment type="caution">
    <text evidence="2">The sequence shown here is derived from an EMBL/GenBank/DDBJ whole genome shotgun (WGS) entry which is preliminary data.</text>
</comment>
<dbReference type="Proteomes" id="UP000190787">
    <property type="component" value="Unassembled WGS sequence"/>
</dbReference>
<feature type="signal peptide" evidence="1">
    <location>
        <begin position="1"/>
        <end position="23"/>
    </location>
</feature>
<feature type="chain" id="PRO_5046325940" evidence="1">
    <location>
        <begin position="24"/>
        <end position="140"/>
    </location>
</feature>
<reference evidence="2 3" key="1">
    <citation type="submission" date="2016-11" db="EMBL/GenBank/DDBJ databases">
        <title>A multilocus sequence analysis scheme for characterization of bacteria in the genus Thioclava.</title>
        <authorList>
            <person name="Liu Y."/>
            <person name="Shao Z."/>
        </authorList>
    </citation>
    <scope>NUCLEOTIDE SEQUENCE [LARGE SCALE GENOMIC DNA]</scope>
    <source>
        <strain evidence="2 3">TAW-CT134</strain>
    </source>
</reference>
<dbReference type="EMBL" id="MPZV01000001">
    <property type="protein sequence ID" value="OOY25446.1"/>
    <property type="molecule type" value="Genomic_DNA"/>
</dbReference>
<protein>
    <submittedName>
        <fullName evidence="2">Uncharacterized protein</fullName>
    </submittedName>
</protein>
<gene>
    <name evidence="2" type="ORF">BMI91_03280</name>
</gene>
<keyword evidence="3" id="KW-1185">Reference proteome</keyword>
<keyword evidence="1" id="KW-0732">Signal</keyword>
<evidence type="ECO:0000313" key="3">
    <source>
        <dbReference type="Proteomes" id="UP000190787"/>
    </source>
</evidence>
<name>A0ABX3N0N6_9RHOB</name>
<organism evidence="2 3">
    <name type="scientific">Thioclava sediminum</name>
    <dbReference type="NCBI Taxonomy" id="1915319"/>
    <lineage>
        <taxon>Bacteria</taxon>
        <taxon>Pseudomonadati</taxon>
        <taxon>Pseudomonadota</taxon>
        <taxon>Alphaproteobacteria</taxon>
        <taxon>Rhodobacterales</taxon>
        <taxon>Paracoccaceae</taxon>
        <taxon>Thioclava</taxon>
    </lineage>
</organism>